<dbReference type="Proteomes" id="UP000094389">
    <property type="component" value="Unassembled WGS sequence"/>
</dbReference>
<dbReference type="Pfam" id="PF00646">
    <property type="entry name" value="F-box"/>
    <property type="match status" value="1"/>
</dbReference>
<feature type="region of interest" description="Disordered" evidence="1">
    <location>
        <begin position="305"/>
        <end position="330"/>
    </location>
</feature>
<evidence type="ECO:0000256" key="1">
    <source>
        <dbReference type="SAM" id="MobiDB-lite"/>
    </source>
</evidence>
<gene>
    <name evidence="3" type="ORF">CYBJADRAFT_69963</name>
</gene>
<accession>A0A1E4S3X8</accession>
<name>A0A1E4S3X8_CYBJN</name>
<feature type="domain" description="F-box" evidence="2">
    <location>
        <begin position="21"/>
        <end position="66"/>
    </location>
</feature>
<evidence type="ECO:0000313" key="3">
    <source>
        <dbReference type="EMBL" id="ODV74153.1"/>
    </source>
</evidence>
<dbReference type="CDD" id="cd09917">
    <property type="entry name" value="F-box_SF"/>
    <property type="match status" value="1"/>
</dbReference>
<reference evidence="3 4" key="1">
    <citation type="journal article" date="2016" name="Proc. Natl. Acad. Sci. U.S.A.">
        <title>Comparative genomics of biotechnologically important yeasts.</title>
        <authorList>
            <person name="Riley R."/>
            <person name="Haridas S."/>
            <person name="Wolfe K.H."/>
            <person name="Lopes M.R."/>
            <person name="Hittinger C.T."/>
            <person name="Goeker M."/>
            <person name="Salamov A.A."/>
            <person name="Wisecaver J.H."/>
            <person name="Long T.M."/>
            <person name="Calvey C.H."/>
            <person name="Aerts A.L."/>
            <person name="Barry K.W."/>
            <person name="Choi C."/>
            <person name="Clum A."/>
            <person name="Coughlan A.Y."/>
            <person name="Deshpande S."/>
            <person name="Douglass A.P."/>
            <person name="Hanson S.J."/>
            <person name="Klenk H.-P."/>
            <person name="LaButti K.M."/>
            <person name="Lapidus A."/>
            <person name="Lindquist E.A."/>
            <person name="Lipzen A.M."/>
            <person name="Meier-Kolthoff J.P."/>
            <person name="Ohm R.A."/>
            <person name="Otillar R.P."/>
            <person name="Pangilinan J.L."/>
            <person name="Peng Y."/>
            <person name="Rokas A."/>
            <person name="Rosa C.A."/>
            <person name="Scheuner C."/>
            <person name="Sibirny A.A."/>
            <person name="Slot J.C."/>
            <person name="Stielow J.B."/>
            <person name="Sun H."/>
            <person name="Kurtzman C.P."/>
            <person name="Blackwell M."/>
            <person name="Grigoriev I.V."/>
            <person name="Jeffries T.W."/>
        </authorList>
    </citation>
    <scope>NUCLEOTIDE SEQUENCE [LARGE SCALE GENOMIC DNA]</scope>
    <source>
        <strain evidence="4">ATCC 18201 / CBS 1600 / BCRC 20928 / JCM 3617 / NBRC 0987 / NRRL Y-1542</strain>
    </source>
</reference>
<dbReference type="SUPFAM" id="SSF81383">
    <property type="entry name" value="F-box domain"/>
    <property type="match status" value="1"/>
</dbReference>
<dbReference type="InterPro" id="IPR001810">
    <property type="entry name" value="F-box_dom"/>
</dbReference>
<dbReference type="OrthoDB" id="3981114at2759"/>
<dbReference type="InterPro" id="IPR036047">
    <property type="entry name" value="F-box-like_dom_sf"/>
</dbReference>
<dbReference type="GeneID" id="30992268"/>
<organism evidence="3 4">
    <name type="scientific">Cyberlindnera jadinii (strain ATCC 18201 / CBS 1600 / BCRC 20928 / JCM 3617 / NBRC 0987 / NRRL Y-1542)</name>
    <name type="common">Torula yeast</name>
    <name type="synonym">Candida utilis</name>
    <dbReference type="NCBI Taxonomy" id="983966"/>
    <lineage>
        <taxon>Eukaryota</taxon>
        <taxon>Fungi</taxon>
        <taxon>Dikarya</taxon>
        <taxon>Ascomycota</taxon>
        <taxon>Saccharomycotina</taxon>
        <taxon>Saccharomycetes</taxon>
        <taxon>Phaffomycetales</taxon>
        <taxon>Phaffomycetaceae</taxon>
        <taxon>Cyberlindnera</taxon>
    </lineage>
</organism>
<dbReference type="OMA" id="PQIRTIC"/>
<evidence type="ECO:0000313" key="4">
    <source>
        <dbReference type="Proteomes" id="UP000094389"/>
    </source>
</evidence>
<feature type="compositionally biased region" description="Acidic residues" evidence="1">
    <location>
        <begin position="305"/>
        <end position="323"/>
    </location>
</feature>
<dbReference type="EMBL" id="KV453928">
    <property type="protein sequence ID" value="ODV74153.1"/>
    <property type="molecule type" value="Genomic_DNA"/>
</dbReference>
<protein>
    <recommendedName>
        <fullName evidence="2">F-box domain-containing protein</fullName>
    </recommendedName>
</protein>
<dbReference type="PROSITE" id="PS50181">
    <property type="entry name" value="FBOX"/>
    <property type="match status" value="1"/>
</dbReference>
<dbReference type="AlphaFoldDB" id="A0A1E4S3X8"/>
<keyword evidence="4" id="KW-1185">Reference proteome</keyword>
<sequence>MPKRNSTFEDPQQALKRAYRVLSLTDLPDDILTRIFSYLPQNDVLNLMGLSSKLVNPGQMRLYRSLVICEKLNDKFYQSLAECTGRTLISSWPRISSFFENIYTKINKGRVNELKYLEYVEEIASFNVLDSGQLDQYRHLTQSDLNYILKLRQYWDTVVGALPNLKSIVLPKIPLSKLSSLNPSVVNNLRKLSIRLDDGALDPDLKFSELADLTINMWLVDSSPDAPEGHREALAKNLMQIVGHGGTNTKLKSLEVNGAFGLLDKAMEHFDRHFQYDENVSLGGGMKKAYEMGVEYERNRIEFGDNDETNSQYLDDDNDEDENSSGSFQRTAANFPWSGTTLDYQYRVYSTPSAFILETLAKVKFPNLYKFVISNIDTLDDPLILGSKAPFENASFWELLKPSAELGNLTELHIKNCWSGEFSYPSAPSQTIDTSSSSFYPIKSLKKLTFSIPSVSTSFCDRFDQFFINAESPSLEELTIINCSYGVYKTLPRRLFTNLQGFKKLKKFTMHDNSSRIILNQKILNCQIYQSFWSFYDLTAIDDKLFELSLSLREYTNASNRVDDYGQGCARCFQQQYLPFLTEIEDAVFLVFLPQIRTICEALERHGDIFKVFPQFEQLNLLGFVFDKTDLEYVVKKNRFHQRIRDY</sequence>
<dbReference type="RefSeq" id="XP_020071192.1">
    <property type="nucleotide sequence ID" value="XM_020217872.1"/>
</dbReference>
<evidence type="ECO:0000259" key="2">
    <source>
        <dbReference type="PROSITE" id="PS50181"/>
    </source>
</evidence>
<proteinExistence type="predicted"/>